<evidence type="ECO:0000256" key="1">
    <source>
        <dbReference type="SAM" id="Phobius"/>
    </source>
</evidence>
<organism evidence="2 3">
    <name type="scientific">Desulfosarcina widdelii</name>
    <dbReference type="NCBI Taxonomy" id="947919"/>
    <lineage>
        <taxon>Bacteria</taxon>
        <taxon>Pseudomonadati</taxon>
        <taxon>Thermodesulfobacteriota</taxon>
        <taxon>Desulfobacteria</taxon>
        <taxon>Desulfobacterales</taxon>
        <taxon>Desulfosarcinaceae</taxon>
        <taxon>Desulfosarcina</taxon>
    </lineage>
</organism>
<dbReference type="PANTHER" id="PTHR35867">
    <property type="entry name" value="PROTEIN RSEC"/>
    <property type="match status" value="1"/>
</dbReference>
<dbReference type="EMBL" id="AP021875">
    <property type="protein sequence ID" value="BBO73944.1"/>
    <property type="molecule type" value="Genomic_DNA"/>
</dbReference>
<dbReference type="PANTHER" id="PTHR35867:SF1">
    <property type="entry name" value="PROTEIN RSEC"/>
    <property type="match status" value="1"/>
</dbReference>
<dbReference type="PIRSF" id="PIRSF004923">
    <property type="entry name" value="RseC"/>
    <property type="match status" value="1"/>
</dbReference>
<protein>
    <submittedName>
        <fullName evidence="2">Uncharacterized protein</fullName>
    </submittedName>
</protein>
<keyword evidence="1" id="KW-1133">Transmembrane helix</keyword>
<dbReference type="Pfam" id="PF04246">
    <property type="entry name" value="RseC_MucC"/>
    <property type="match status" value="1"/>
</dbReference>
<dbReference type="InterPro" id="IPR007359">
    <property type="entry name" value="SigmaE_reg_RseC_MucC"/>
</dbReference>
<feature type="transmembrane region" description="Helical" evidence="1">
    <location>
        <begin position="71"/>
        <end position="96"/>
    </location>
</feature>
<dbReference type="RefSeq" id="WP_170302171.1">
    <property type="nucleotide sequence ID" value="NZ_AP021875.1"/>
</dbReference>
<dbReference type="KEGG" id="dwd:DSCW_13610"/>
<keyword evidence="3" id="KW-1185">Reference proteome</keyword>
<keyword evidence="1" id="KW-0472">Membrane</keyword>
<gene>
    <name evidence="2" type="ORF">DSCW_13610</name>
</gene>
<name>A0A5K7Z673_9BACT</name>
<dbReference type="InterPro" id="IPR026268">
    <property type="entry name" value="RseC"/>
</dbReference>
<dbReference type="Proteomes" id="UP000427769">
    <property type="component" value="Chromosome"/>
</dbReference>
<dbReference type="AlphaFoldDB" id="A0A5K7Z673"/>
<evidence type="ECO:0000313" key="2">
    <source>
        <dbReference type="EMBL" id="BBO73944.1"/>
    </source>
</evidence>
<evidence type="ECO:0000313" key="3">
    <source>
        <dbReference type="Proteomes" id="UP000427769"/>
    </source>
</evidence>
<feature type="transmembrane region" description="Helical" evidence="1">
    <location>
        <begin position="102"/>
        <end position="126"/>
    </location>
</feature>
<reference evidence="2 3" key="1">
    <citation type="submission" date="2019-11" db="EMBL/GenBank/DDBJ databases">
        <title>Comparative genomics of hydrocarbon-degrading Desulfosarcina strains.</title>
        <authorList>
            <person name="Watanabe M."/>
            <person name="Kojima H."/>
            <person name="Fukui M."/>
        </authorList>
    </citation>
    <scope>NUCLEOTIDE SEQUENCE [LARGE SCALE GENOMIC DNA]</scope>
    <source>
        <strain evidence="2 3">PP31</strain>
    </source>
</reference>
<accession>A0A5K7Z673</accession>
<proteinExistence type="predicted"/>
<keyword evidence="1" id="KW-0812">Transmembrane</keyword>
<sequence>MAEQVGIVIKQESSKVAWVATERKGGCGGCHASPHGCRRCQSPAKMESRVANPVGAKPGDRVRIQLSSENLYLGAAILYLLPVFGLLLGAFTGGWLSPTFGLAATTGTIGGTAAGFGFGFAAVMVLDRTSVIRRRTTPTITTVLSRPAGIPHRKITSCVGQPGVCTREDPLLHSL</sequence>